<evidence type="ECO:0000313" key="2">
    <source>
        <dbReference type="Proteomes" id="UP000005950"/>
    </source>
</evidence>
<dbReference type="Proteomes" id="UP000005950">
    <property type="component" value="Unassembled WGS sequence"/>
</dbReference>
<proteinExistence type="predicted"/>
<reference evidence="1 2" key="2">
    <citation type="submission" date="2009-02" db="EMBL/GenBank/DDBJ databases">
        <title>Draft genome sequence of Holdemania filiformis DSM 12042.</title>
        <authorList>
            <person name="Sudarsanam P."/>
            <person name="Ley R."/>
            <person name="Guruge J."/>
            <person name="Turnbaugh P.J."/>
            <person name="Mahowald M."/>
            <person name="Liep D."/>
            <person name="Gordon J."/>
        </authorList>
    </citation>
    <scope>NUCLEOTIDE SEQUENCE [LARGE SCALE GENOMIC DNA]</scope>
    <source>
        <strain evidence="1 2">DSM 12042</strain>
    </source>
</reference>
<organism evidence="1 2">
    <name type="scientific">Holdemania filiformis DSM 12042</name>
    <dbReference type="NCBI Taxonomy" id="545696"/>
    <lineage>
        <taxon>Bacteria</taxon>
        <taxon>Bacillati</taxon>
        <taxon>Bacillota</taxon>
        <taxon>Erysipelotrichia</taxon>
        <taxon>Erysipelotrichales</taxon>
        <taxon>Erysipelotrichaceae</taxon>
        <taxon>Holdemania</taxon>
    </lineage>
</organism>
<dbReference type="AlphaFoldDB" id="B9Y473"/>
<sequence>MEEAGRLDSRRLRLFQTLFCFELPENFKQISKVLEMGFSVPSAVQNVQD</sequence>
<dbReference type="HOGENOM" id="CLU_3136505_0_0_9"/>
<evidence type="ECO:0000313" key="1">
    <source>
        <dbReference type="EMBL" id="EEF69178.1"/>
    </source>
</evidence>
<name>B9Y473_9FIRM</name>
<protein>
    <submittedName>
        <fullName evidence="1">Uncharacterized protein</fullName>
    </submittedName>
</protein>
<reference evidence="1 2" key="1">
    <citation type="submission" date="2008-12" db="EMBL/GenBank/DDBJ databases">
        <authorList>
            <person name="Fulton L."/>
            <person name="Clifton S."/>
            <person name="Fulton B."/>
            <person name="Xu J."/>
            <person name="Minx P."/>
            <person name="Pepin K.H."/>
            <person name="Johnson M."/>
            <person name="Bhonagiri V."/>
            <person name="Nash W.E."/>
            <person name="Mardis E.R."/>
            <person name="Wilson R.K."/>
        </authorList>
    </citation>
    <scope>NUCLEOTIDE SEQUENCE [LARGE SCALE GENOMIC DNA]</scope>
    <source>
        <strain evidence="1 2">DSM 12042</strain>
    </source>
</reference>
<dbReference type="EMBL" id="ACCF01000045">
    <property type="protein sequence ID" value="EEF69178.1"/>
    <property type="molecule type" value="Genomic_DNA"/>
</dbReference>
<accession>B9Y473</accession>
<gene>
    <name evidence="1" type="ORF">HOLDEFILI_00604</name>
</gene>
<comment type="caution">
    <text evidence="1">The sequence shown here is derived from an EMBL/GenBank/DDBJ whole genome shotgun (WGS) entry which is preliminary data.</text>
</comment>
<dbReference type="STRING" id="545696.HOLDEFILI_00604"/>